<dbReference type="InterPro" id="IPR028082">
    <property type="entry name" value="Peripla_BP_I"/>
</dbReference>
<name>A0A941IJZ4_9ACTN</name>
<organism evidence="6 7">
    <name type="scientific">Actinospica acidithermotolerans</name>
    <dbReference type="NCBI Taxonomy" id="2828514"/>
    <lineage>
        <taxon>Bacteria</taxon>
        <taxon>Bacillati</taxon>
        <taxon>Actinomycetota</taxon>
        <taxon>Actinomycetes</taxon>
        <taxon>Catenulisporales</taxon>
        <taxon>Actinospicaceae</taxon>
        <taxon>Actinospica</taxon>
    </lineage>
</organism>
<reference evidence="6" key="1">
    <citation type="submission" date="2021-04" db="EMBL/GenBank/DDBJ databases">
        <title>Genome based classification of Actinospica acidithermotolerans sp. nov., an actinobacterium isolated from an Indonesian hot spring.</title>
        <authorList>
            <person name="Kusuma A.B."/>
            <person name="Putra K.E."/>
            <person name="Nafisah S."/>
            <person name="Loh J."/>
            <person name="Nouioui I."/>
            <person name="Goodfellow M."/>
        </authorList>
    </citation>
    <scope>NUCLEOTIDE SEQUENCE</scope>
    <source>
        <strain evidence="6">MGRD01-02</strain>
    </source>
</reference>
<dbReference type="AlphaFoldDB" id="A0A941IJZ4"/>
<dbReference type="RefSeq" id="WP_212517361.1">
    <property type="nucleotide sequence ID" value="NZ_JAGSOH010000014.1"/>
</dbReference>
<keyword evidence="1" id="KW-0805">Transcription regulation</keyword>
<proteinExistence type="predicted"/>
<dbReference type="CDD" id="cd01392">
    <property type="entry name" value="HTH_LacI"/>
    <property type="match status" value="1"/>
</dbReference>
<dbReference type="GO" id="GO:0003700">
    <property type="term" value="F:DNA-binding transcription factor activity"/>
    <property type="evidence" value="ECO:0007669"/>
    <property type="project" value="TreeGrafter"/>
</dbReference>
<evidence type="ECO:0000259" key="4">
    <source>
        <dbReference type="PROSITE" id="PS50932"/>
    </source>
</evidence>
<feature type="domain" description="HTH lacI-type" evidence="4">
    <location>
        <begin position="3"/>
        <end position="57"/>
    </location>
</feature>
<dbReference type="PANTHER" id="PTHR30146">
    <property type="entry name" value="LACI-RELATED TRANSCRIPTIONAL REPRESSOR"/>
    <property type="match status" value="1"/>
</dbReference>
<evidence type="ECO:0000313" key="6">
    <source>
        <dbReference type="EMBL" id="MBR7826211.1"/>
    </source>
</evidence>
<dbReference type="PROSITE" id="PS50932">
    <property type="entry name" value="HTH_LACI_2"/>
    <property type="match status" value="1"/>
</dbReference>
<dbReference type="Pfam" id="PF00356">
    <property type="entry name" value="LacI"/>
    <property type="match status" value="1"/>
</dbReference>
<dbReference type="PRINTS" id="PR00036">
    <property type="entry name" value="HTHLACI"/>
</dbReference>
<keyword evidence="2 6" id="KW-0238">DNA-binding</keyword>
<dbReference type="SMART" id="SM00354">
    <property type="entry name" value="HTH_LACI"/>
    <property type="match status" value="1"/>
</dbReference>
<dbReference type="SUPFAM" id="SSF53822">
    <property type="entry name" value="Periplasmic binding protein-like I"/>
    <property type="match status" value="1"/>
</dbReference>
<dbReference type="Gene3D" id="1.10.260.40">
    <property type="entry name" value="lambda repressor-like DNA-binding domains"/>
    <property type="match status" value="1"/>
</dbReference>
<dbReference type="PROSITE" id="PS50943">
    <property type="entry name" value="HTH_CROC1"/>
    <property type="match status" value="1"/>
</dbReference>
<evidence type="ECO:0000256" key="2">
    <source>
        <dbReference type="ARBA" id="ARBA00023125"/>
    </source>
</evidence>
<dbReference type="InterPro" id="IPR001387">
    <property type="entry name" value="Cro/C1-type_HTH"/>
</dbReference>
<gene>
    <name evidence="6" type="ORF">KDK95_07855</name>
</gene>
<feature type="domain" description="HTH cro/C1-type" evidence="5">
    <location>
        <begin position="3"/>
        <end position="47"/>
    </location>
</feature>
<comment type="caution">
    <text evidence="6">The sequence shown here is derived from an EMBL/GenBank/DDBJ whole genome shotgun (WGS) entry which is preliminary data.</text>
</comment>
<evidence type="ECO:0000313" key="7">
    <source>
        <dbReference type="Proteomes" id="UP000676325"/>
    </source>
</evidence>
<dbReference type="GO" id="GO:0000976">
    <property type="term" value="F:transcription cis-regulatory region binding"/>
    <property type="evidence" value="ECO:0007669"/>
    <property type="project" value="TreeGrafter"/>
</dbReference>
<dbReference type="Pfam" id="PF13377">
    <property type="entry name" value="Peripla_BP_3"/>
    <property type="match status" value="1"/>
</dbReference>
<dbReference type="EMBL" id="JAGSOH010000014">
    <property type="protein sequence ID" value="MBR7826211.1"/>
    <property type="molecule type" value="Genomic_DNA"/>
</dbReference>
<dbReference type="SUPFAM" id="SSF47413">
    <property type="entry name" value="lambda repressor-like DNA-binding domains"/>
    <property type="match status" value="1"/>
</dbReference>
<dbReference type="InterPro" id="IPR046335">
    <property type="entry name" value="LacI/GalR-like_sensor"/>
</dbReference>
<evidence type="ECO:0000259" key="5">
    <source>
        <dbReference type="PROSITE" id="PS50943"/>
    </source>
</evidence>
<keyword evidence="3" id="KW-0804">Transcription</keyword>
<dbReference type="PANTHER" id="PTHR30146:SF153">
    <property type="entry name" value="LACTOSE OPERON REPRESSOR"/>
    <property type="match status" value="1"/>
</dbReference>
<dbReference type="InterPro" id="IPR010982">
    <property type="entry name" value="Lambda_DNA-bd_dom_sf"/>
</dbReference>
<evidence type="ECO:0000256" key="3">
    <source>
        <dbReference type="ARBA" id="ARBA00023163"/>
    </source>
</evidence>
<sequence length="343" mass="36437">MPITITDVATRAGVSKTTVSRVLNGKGELDAATAARVRQVIAELGYVPKAGAVGLARGRTRVIGMLVPSLTWPWIGEVLQGTIDVVESAGYGLMVFTCTQGDQSMRRFAGQVSAKSFDGLVVIEPEGTLDYINSLHEQGLPVVLIDDREHRPRFPSVATTNRAGGEAAAEHLLSLGRSRAAVITGELRFGCSRERLAGFRSRMAESGHPISPKLVEGADFTFEGGLRAMTRLLHSDISFDAVFAHNDLSAAGALQALAEAKLRVPQDVAVVGFDDVPMAAYTNPPLSTVRQPMRGMGEAAARLLMSHLDGGEQLLDEPHIVPTELVVRGSSHPQARSSEPGGA</sequence>
<dbReference type="Proteomes" id="UP000676325">
    <property type="component" value="Unassembled WGS sequence"/>
</dbReference>
<dbReference type="Gene3D" id="3.40.50.2300">
    <property type="match status" value="2"/>
</dbReference>
<dbReference type="InterPro" id="IPR000843">
    <property type="entry name" value="HTH_LacI"/>
</dbReference>
<dbReference type="PROSITE" id="PS00356">
    <property type="entry name" value="HTH_LACI_1"/>
    <property type="match status" value="1"/>
</dbReference>
<keyword evidence="7" id="KW-1185">Reference proteome</keyword>
<accession>A0A941IJZ4</accession>
<dbReference type="CDD" id="cd06267">
    <property type="entry name" value="PBP1_LacI_sugar_binding-like"/>
    <property type="match status" value="1"/>
</dbReference>
<protein>
    <submittedName>
        <fullName evidence="6">LacI family DNA-binding transcriptional regulator</fullName>
    </submittedName>
</protein>
<evidence type="ECO:0000256" key="1">
    <source>
        <dbReference type="ARBA" id="ARBA00023015"/>
    </source>
</evidence>